<proteinExistence type="predicted"/>
<dbReference type="AlphaFoldDB" id="A0A380LL56"/>
<sequence length="557" mass="62648">MKNKHFKTNFNWKYEGPSFTKDLSTKQKIILLIFWLVAGAIGYYVFHPVISYKTVTGFAYVIYVIVLVGIVSLFFQKSLISYGKSSFKMTALKIILGLSVIWVLGSLAVCNPVFMASYFADRIQIENVDFDKVKEVDFTKTPIIDRDSTIVLGDRVMGEMPELVSQFEVSEEYTQISYKDSVYRVTPLEYAGFFKYLGNQEEGIPAYILVNSVTGEAELVKLEDLGLDGMKYVPSGYFNHDLYRKLQMQYPTTIFGEPSFEIDEEGHPWYICTTYDYAAFETRKTVSGVVLFDPITGESTKYDDVLDAPTWVDRIYPESLVTEQVNQNGSLQDGFINSVIGQKNVTYTSEGYNYLAQDGDIYIYSGITSANKDSSNLGFVLVNLRTHQAMKISSPGANETSAMASAEGEVKNYGYTSTFPLLVNVNGSPVYMMALKDDSGLIKMYAMVDASDYQKVATIASDEGFENLKKKFLALEGTQAIDKDELETKDITIESVQILAIEDTTKCFLTDTEHNRYKFTITDQNEDVAAFLKAQNVVTITYSPQEDVNLIQSIETK</sequence>
<keyword evidence="1" id="KW-0472">Membrane</keyword>
<dbReference type="Proteomes" id="UP000255523">
    <property type="component" value="Unassembled WGS sequence"/>
</dbReference>
<organism evidence="2 3">
    <name type="scientific">Faecalicoccus pleomorphus</name>
    <dbReference type="NCBI Taxonomy" id="1323"/>
    <lineage>
        <taxon>Bacteria</taxon>
        <taxon>Bacillati</taxon>
        <taxon>Bacillota</taxon>
        <taxon>Erysipelotrichia</taxon>
        <taxon>Erysipelotrichales</taxon>
        <taxon>Erysipelotrichaceae</taxon>
        <taxon>Faecalicoccus</taxon>
    </lineage>
</organism>
<evidence type="ECO:0000313" key="3">
    <source>
        <dbReference type="Proteomes" id="UP000255523"/>
    </source>
</evidence>
<dbReference type="EMBL" id="UHFX01000003">
    <property type="protein sequence ID" value="SUO04559.1"/>
    <property type="molecule type" value="Genomic_DNA"/>
</dbReference>
<protein>
    <submittedName>
        <fullName evidence="2">Cell shape-determining protein</fullName>
    </submittedName>
</protein>
<dbReference type="OrthoDB" id="3169575at2"/>
<evidence type="ECO:0000313" key="2">
    <source>
        <dbReference type="EMBL" id="SUO04559.1"/>
    </source>
</evidence>
<feature type="transmembrane region" description="Helical" evidence="1">
    <location>
        <begin position="58"/>
        <end position="75"/>
    </location>
</feature>
<evidence type="ECO:0000256" key="1">
    <source>
        <dbReference type="SAM" id="Phobius"/>
    </source>
</evidence>
<accession>A0A380LL56</accession>
<keyword evidence="3" id="KW-1185">Reference proteome</keyword>
<feature type="transmembrane region" description="Helical" evidence="1">
    <location>
        <begin position="95"/>
        <end position="120"/>
    </location>
</feature>
<dbReference type="RefSeq" id="WP_022790027.1">
    <property type="nucleotide sequence ID" value="NZ_UHFX01000003.1"/>
</dbReference>
<keyword evidence="1" id="KW-0812">Transmembrane</keyword>
<dbReference type="GeneID" id="77462430"/>
<gene>
    <name evidence="2" type="ORF">NCTC11087_01480</name>
</gene>
<name>A0A380LL56_9FIRM</name>
<feature type="transmembrane region" description="Helical" evidence="1">
    <location>
        <begin position="29"/>
        <end position="46"/>
    </location>
</feature>
<reference evidence="2 3" key="1">
    <citation type="submission" date="2018-06" db="EMBL/GenBank/DDBJ databases">
        <authorList>
            <consortium name="Pathogen Informatics"/>
            <person name="Doyle S."/>
        </authorList>
    </citation>
    <scope>NUCLEOTIDE SEQUENCE [LARGE SCALE GENOMIC DNA]</scope>
    <source>
        <strain evidence="2 3">NCTC11087</strain>
    </source>
</reference>
<keyword evidence="1" id="KW-1133">Transmembrane helix</keyword>